<evidence type="ECO:0000313" key="2">
    <source>
        <dbReference type="EMBL" id="GFH48079.1"/>
    </source>
</evidence>
<organism evidence="2 3">
    <name type="scientific">Chaetoceros tenuissimus</name>
    <dbReference type="NCBI Taxonomy" id="426638"/>
    <lineage>
        <taxon>Eukaryota</taxon>
        <taxon>Sar</taxon>
        <taxon>Stramenopiles</taxon>
        <taxon>Ochrophyta</taxon>
        <taxon>Bacillariophyta</taxon>
        <taxon>Coscinodiscophyceae</taxon>
        <taxon>Chaetocerotophycidae</taxon>
        <taxon>Chaetocerotales</taxon>
        <taxon>Chaetocerotaceae</taxon>
        <taxon>Chaetoceros</taxon>
    </lineage>
</organism>
<dbReference type="EMBL" id="BLLK01000027">
    <property type="protein sequence ID" value="GFH48079.1"/>
    <property type="molecule type" value="Genomic_DNA"/>
</dbReference>
<comment type="caution">
    <text evidence="2">The sequence shown here is derived from an EMBL/GenBank/DDBJ whole genome shotgun (WGS) entry which is preliminary data.</text>
</comment>
<accession>A0AAD3H317</accession>
<keyword evidence="3" id="KW-1185">Reference proteome</keyword>
<name>A0AAD3H317_9STRA</name>
<feature type="compositionally biased region" description="Basic and acidic residues" evidence="1">
    <location>
        <begin position="19"/>
        <end position="30"/>
    </location>
</feature>
<dbReference type="Proteomes" id="UP001054902">
    <property type="component" value="Unassembled WGS sequence"/>
</dbReference>
<sequence>MSRGMGLGDISMDLFDSPVPKRQDGNTAEQHRLDDLKCHDQRLHYMEAYNNHDEHDIMNTGVAGQRDVMNQEAALRRVTFECAEDLNHSKDDDVDLNNSSWKNENQEDVDMHNYAGNVQEVKEKTDSTEKKNQFSVVEDEHQDAENHELLTPDLMLNLNRSIGDANEKPLASEEARLNLSVDSGIKENEYEKENEHSLVPVDHSPSLKLDCNDRYDVAKTQQELLEQDSLDMINCLDDFLEDLNMLRIKNAILMDRMIMVGANN</sequence>
<gene>
    <name evidence="2" type="ORF">CTEN210_04555</name>
</gene>
<reference evidence="2 3" key="1">
    <citation type="journal article" date="2021" name="Sci. Rep.">
        <title>The genome of the diatom Chaetoceros tenuissimus carries an ancient integrated fragment of an extant virus.</title>
        <authorList>
            <person name="Hongo Y."/>
            <person name="Kimura K."/>
            <person name="Takaki Y."/>
            <person name="Yoshida Y."/>
            <person name="Baba S."/>
            <person name="Kobayashi G."/>
            <person name="Nagasaki K."/>
            <person name="Hano T."/>
            <person name="Tomaru Y."/>
        </authorList>
    </citation>
    <scope>NUCLEOTIDE SEQUENCE [LARGE SCALE GENOMIC DNA]</scope>
    <source>
        <strain evidence="2 3">NIES-3715</strain>
    </source>
</reference>
<evidence type="ECO:0000313" key="3">
    <source>
        <dbReference type="Proteomes" id="UP001054902"/>
    </source>
</evidence>
<dbReference type="AlphaFoldDB" id="A0AAD3H317"/>
<feature type="region of interest" description="Disordered" evidence="1">
    <location>
        <begin position="1"/>
        <end position="30"/>
    </location>
</feature>
<protein>
    <submittedName>
        <fullName evidence="2">Uncharacterized protein</fullName>
    </submittedName>
</protein>
<evidence type="ECO:0000256" key="1">
    <source>
        <dbReference type="SAM" id="MobiDB-lite"/>
    </source>
</evidence>
<proteinExistence type="predicted"/>